<dbReference type="AlphaFoldDB" id="A0A0A9C935"/>
<evidence type="ECO:0000313" key="2">
    <source>
        <dbReference type="EMBL" id="JAD69920.1"/>
    </source>
</evidence>
<reference evidence="2" key="1">
    <citation type="submission" date="2014-09" db="EMBL/GenBank/DDBJ databases">
        <authorList>
            <person name="Magalhaes I.L.F."/>
            <person name="Oliveira U."/>
            <person name="Santos F.R."/>
            <person name="Vidigal T.H.D.A."/>
            <person name="Brescovit A.D."/>
            <person name="Santos A.J."/>
        </authorList>
    </citation>
    <scope>NUCLEOTIDE SEQUENCE</scope>
    <source>
        <tissue evidence="2">Shoot tissue taken approximately 20 cm above the soil surface</tissue>
    </source>
</reference>
<feature type="region of interest" description="Disordered" evidence="1">
    <location>
        <begin position="1"/>
        <end position="24"/>
    </location>
</feature>
<sequence>MCTEVDRKEGTNGSSTADSSRPGHMYRMKSALMAGSAHRIAMLLTNGARAGLHADGRWQKGVRQGYWAAD</sequence>
<proteinExistence type="predicted"/>
<dbReference type="EMBL" id="GBRH01227975">
    <property type="protein sequence ID" value="JAD69920.1"/>
    <property type="molecule type" value="Transcribed_RNA"/>
</dbReference>
<reference evidence="2" key="2">
    <citation type="journal article" date="2015" name="Data Brief">
        <title>Shoot transcriptome of the giant reed, Arundo donax.</title>
        <authorList>
            <person name="Barrero R.A."/>
            <person name="Guerrero F.D."/>
            <person name="Moolhuijzen P."/>
            <person name="Goolsby J.A."/>
            <person name="Tidwell J."/>
            <person name="Bellgard S.E."/>
            <person name="Bellgard M.I."/>
        </authorList>
    </citation>
    <scope>NUCLEOTIDE SEQUENCE</scope>
    <source>
        <tissue evidence="2">Shoot tissue taken approximately 20 cm above the soil surface</tissue>
    </source>
</reference>
<protein>
    <submittedName>
        <fullName evidence="2">Uncharacterized protein</fullName>
    </submittedName>
</protein>
<organism evidence="2">
    <name type="scientific">Arundo donax</name>
    <name type="common">Giant reed</name>
    <name type="synonym">Donax arundinaceus</name>
    <dbReference type="NCBI Taxonomy" id="35708"/>
    <lineage>
        <taxon>Eukaryota</taxon>
        <taxon>Viridiplantae</taxon>
        <taxon>Streptophyta</taxon>
        <taxon>Embryophyta</taxon>
        <taxon>Tracheophyta</taxon>
        <taxon>Spermatophyta</taxon>
        <taxon>Magnoliopsida</taxon>
        <taxon>Liliopsida</taxon>
        <taxon>Poales</taxon>
        <taxon>Poaceae</taxon>
        <taxon>PACMAD clade</taxon>
        <taxon>Arundinoideae</taxon>
        <taxon>Arundineae</taxon>
        <taxon>Arundo</taxon>
    </lineage>
</organism>
<feature type="compositionally biased region" description="Basic and acidic residues" evidence="1">
    <location>
        <begin position="1"/>
        <end position="10"/>
    </location>
</feature>
<name>A0A0A9C935_ARUDO</name>
<accession>A0A0A9C935</accession>
<evidence type="ECO:0000256" key="1">
    <source>
        <dbReference type="SAM" id="MobiDB-lite"/>
    </source>
</evidence>